<dbReference type="RefSeq" id="WP_219287541.1">
    <property type="nucleotide sequence ID" value="NZ_RPHB01000002.1"/>
</dbReference>
<keyword evidence="2" id="KW-0067">ATP-binding</keyword>
<evidence type="ECO:0000259" key="3">
    <source>
        <dbReference type="SMART" id="SM00382"/>
    </source>
</evidence>
<dbReference type="GO" id="GO:0004519">
    <property type="term" value="F:endonuclease activity"/>
    <property type="evidence" value="ECO:0007669"/>
    <property type="project" value="UniProtKB-KW"/>
</dbReference>
<dbReference type="Pfam" id="PF13604">
    <property type="entry name" value="AAA_30"/>
    <property type="match status" value="1"/>
</dbReference>
<comment type="caution">
    <text evidence="4">The sequence shown here is derived from an EMBL/GenBank/DDBJ whole genome shotgun (WGS) entry which is preliminary data.</text>
</comment>
<sequence>MGSKDNQPTVRPSVLLKKYFQFEPTNGQNEFFNLMDGFLTDQDTDGATFVLRGYAGTGKTSLISALVKLLPRIKMKSMLLAPTGRAAKVMGNYSQKSAFTIHKIIYKPKDQAGDMGGGFDLVKNYYQNTLFIVDEASMLSDESMGSRSLLRDLIHYVFQGVGNKLILVGDTAQLPPVGSVLSPALERDYLVRHFRLKVSMIELTEVMRQQLESGILYNATFLRDQVKAKNPVIYFQTKGFKDFFKMTGERLEDGLRYAYDKYGTENTAIVTRSNKSAVQYNQYIRRTIHFFDEEISAGDLLMIVKNNYTYMADSDKVNFLANGDFVEVTKIRSFEEMYGLRFATLELRLLDYPDEPYFEAKVVLDTLYSPHPALTVEAYRELYRQVSLDYMDVVNKSERMELIKKDPYLSALQVKFAYALTCHKSQGGQWDAVFVDQGYLTEDQVNQEYIRWLYTAVTRAKKELFMVNFNPKFYIYKEDSETNLNDE</sequence>
<gene>
    <name evidence="4" type="ORF">EGN73_05620</name>
</gene>
<keyword evidence="4" id="KW-0540">Nuclease</keyword>
<accession>A0A951MBI8</accession>
<keyword evidence="5" id="KW-1185">Reference proteome</keyword>
<evidence type="ECO:0000256" key="2">
    <source>
        <dbReference type="ARBA" id="ARBA00022840"/>
    </source>
</evidence>
<keyword evidence="4" id="KW-0255">Endonuclease</keyword>
<dbReference type="Pfam" id="PF13538">
    <property type="entry name" value="UvrD_C_2"/>
    <property type="match status" value="1"/>
</dbReference>
<evidence type="ECO:0000313" key="4">
    <source>
        <dbReference type="EMBL" id="MBW3467289.1"/>
    </source>
</evidence>
<feature type="domain" description="AAA+ ATPase" evidence="3">
    <location>
        <begin position="45"/>
        <end position="197"/>
    </location>
</feature>
<evidence type="ECO:0000256" key="1">
    <source>
        <dbReference type="ARBA" id="ARBA00022741"/>
    </source>
</evidence>
<reference evidence="4 5" key="1">
    <citation type="journal article" date="2020" name="Syst. Appl. Microbiol.">
        <title>Arthrospiribacter ruber gen. nov., sp. nov., a novel bacterium isolated from Arthrospira cultures.</title>
        <authorList>
            <person name="Waleron M."/>
            <person name="Misztak A."/>
            <person name="Waleron M.M."/>
            <person name="Furmaniak M."/>
            <person name="Mrozik A."/>
            <person name="Waleron K."/>
        </authorList>
    </citation>
    <scope>NUCLEOTIDE SEQUENCE [LARGE SCALE GENOMIC DNA]</scope>
    <source>
        <strain evidence="4 5">DPMB0001</strain>
    </source>
</reference>
<proteinExistence type="predicted"/>
<dbReference type="EMBL" id="RPHB01000002">
    <property type="protein sequence ID" value="MBW3467289.1"/>
    <property type="molecule type" value="Genomic_DNA"/>
</dbReference>
<evidence type="ECO:0000313" key="5">
    <source>
        <dbReference type="Proteomes" id="UP000727490"/>
    </source>
</evidence>
<dbReference type="CDD" id="cd17933">
    <property type="entry name" value="DEXSc_RecD-like"/>
    <property type="match status" value="1"/>
</dbReference>
<dbReference type="PANTHER" id="PTHR43788:SF6">
    <property type="entry name" value="DNA HELICASE B"/>
    <property type="match status" value="1"/>
</dbReference>
<dbReference type="GO" id="GO:0005524">
    <property type="term" value="F:ATP binding"/>
    <property type="evidence" value="ECO:0007669"/>
    <property type="project" value="UniProtKB-KW"/>
</dbReference>
<dbReference type="PANTHER" id="PTHR43788">
    <property type="entry name" value="DNA2/NAM7 HELICASE FAMILY MEMBER"/>
    <property type="match status" value="1"/>
</dbReference>
<dbReference type="CDD" id="cd18809">
    <property type="entry name" value="SF1_C_RecD"/>
    <property type="match status" value="1"/>
</dbReference>
<name>A0A951MBI8_9BACT</name>
<protein>
    <submittedName>
        <fullName evidence="4">ATP-dependent endonuclease</fullName>
    </submittedName>
</protein>
<dbReference type="InterPro" id="IPR027785">
    <property type="entry name" value="UvrD-like_helicase_C"/>
</dbReference>
<dbReference type="InterPro" id="IPR050534">
    <property type="entry name" value="Coronavir_polyprotein_1ab"/>
</dbReference>
<dbReference type="AlphaFoldDB" id="A0A951MBI8"/>
<dbReference type="InterPro" id="IPR003593">
    <property type="entry name" value="AAA+_ATPase"/>
</dbReference>
<dbReference type="SMART" id="SM00382">
    <property type="entry name" value="AAA"/>
    <property type="match status" value="1"/>
</dbReference>
<organism evidence="4 5">
    <name type="scientific">Arthrospiribacter ruber</name>
    <dbReference type="NCBI Taxonomy" id="2487934"/>
    <lineage>
        <taxon>Bacteria</taxon>
        <taxon>Pseudomonadati</taxon>
        <taxon>Bacteroidota</taxon>
        <taxon>Cytophagia</taxon>
        <taxon>Cytophagales</taxon>
        <taxon>Cyclobacteriaceae</taxon>
        <taxon>Arthrospiribacter</taxon>
    </lineage>
</organism>
<dbReference type="GO" id="GO:0003678">
    <property type="term" value="F:DNA helicase activity"/>
    <property type="evidence" value="ECO:0007669"/>
    <property type="project" value="UniProtKB-ARBA"/>
</dbReference>
<dbReference type="Proteomes" id="UP000727490">
    <property type="component" value="Unassembled WGS sequence"/>
</dbReference>
<keyword evidence="4" id="KW-0378">Hydrolase</keyword>
<keyword evidence="1" id="KW-0547">Nucleotide-binding</keyword>